<keyword evidence="2 4" id="KW-0238">DNA-binding</keyword>
<evidence type="ECO:0000256" key="3">
    <source>
        <dbReference type="ARBA" id="ARBA00023172"/>
    </source>
</evidence>
<dbReference type="Gene3D" id="1.10.443.10">
    <property type="entry name" value="Intergrase catalytic core"/>
    <property type="match status" value="1"/>
</dbReference>
<dbReference type="PANTHER" id="PTHR30349:SF64">
    <property type="entry name" value="PROPHAGE INTEGRASE INTD-RELATED"/>
    <property type="match status" value="1"/>
</dbReference>
<evidence type="ECO:0000256" key="4">
    <source>
        <dbReference type="PROSITE-ProRule" id="PRU01248"/>
    </source>
</evidence>
<reference evidence="7" key="1">
    <citation type="journal article" date="2021" name="Microbiology">
        <title>Metagenomic Analysis of the Microbial Community in the Underground Coal Fire Area (Kemerovo Region, Russia) Revealed Predominance of Thermophilic Members of the Phyla Deinococcus-thermus, Aquificae, and Firmicutes.</title>
        <authorList>
            <person name="Kadnikov V."/>
            <person name="Mardanov A.V."/>
            <person name="Beletsky A.V."/>
            <person name="Karnachuk O.V."/>
            <person name="Ravin N.V."/>
        </authorList>
    </citation>
    <scope>NUCLEOTIDE SEQUENCE</scope>
    <source>
        <strain evidence="7">RBS10-49</strain>
    </source>
</reference>
<dbReference type="PANTHER" id="PTHR30349">
    <property type="entry name" value="PHAGE INTEGRASE-RELATED"/>
    <property type="match status" value="1"/>
</dbReference>
<dbReference type="EMBL" id="JAHHQF010000037">
    <property type="protein sequence ID" value="MBT9281306.1"/>
    <property type="molecule type" value="Genomic_DNA"/>
</dbReference>
<evidence type="ECO:0000313" key="8">
    <source>
        <dbReference type="Proteomes" id="UP000748108"/>
    </source>
</evidence>
<dbReference type="InterPro" id="IPR010998">
    <property type="entry name" value="Integrase_recombinase_N"/>
</dbReference>
<sequence length="308" mass="35768">MGGYTVNRPSWPEALAEFLLHKRAAGVREETLRGYERHVKQFFNRYPQAWDDISTLRQSAFEWLSEPVKPATYNLRLVYLRAFLEWSREQGYAGDNPLRKFKRRKADSRIVQLSEETLRALLRLPDQKTFSGLRDYALLLLTLDTGIRPNEAFQLLAEDFDFRTLTVRIRAEVAKTKNSRILPISPQTAQAVRKLIQAHHPDWSGKAPVFCTFDGQPLNRHSWNDRLEMYSKRLGVKIRPYDLRHAFALLFLRRGGHAFALQRVMGHADMSMTKRYVALTQEDLKDIHTAATPLGAILESPQPRRRKL</sequence>
<evidence type="ECO:0000256" key="1">
    <source>
        <dbReference type="ARBA" id="ARBA00008857"/>
    </source>
</evidence>
<dbReference type="InterPro" id="IPR050090">
    <property type="entry name" value="Tyrosine_recombinase_XerCD"/>
</dbReference>
<evidence type="ECO:0000256" key="2">
    <source>
        <dbReference type="ARBA" id="ARBA00023125"/>
    </source>
</evidence>
<dbReference type="CDD" id="cd00397">
    <property type="entry name" value="DNA_BRE_C"/>
    <property type="match status" value="1"/>
</dbReference>
<feature type="domain" description="Tyr recombinase" evidence="5">
    <location>
        <begin position="108"/>
        <end position="289"/>
    </location>
</feature>
<protein>
    <submittedName>
        <fullName evidence="7">Site-specific integrase</fullName>
    </submittedName>
</protein>
<dbReference type="GO" id="GO:0006310">
    <property type="term" value="P:DNA recombination"/>
    <property type="evidence" value="ECO:0007669"/>
    <property type="project" value="UniProtKB-KW"/>
</dbReference>
<dbReference type="GO" id="GO:0015074">
    <property type="term" value="P:DNA integration"/>
    <property type="evidence" value="ECO:0007669"/>
    <property type="project" value="InterPro"/>
</dbReference>
<organism evidence="7 8">
    <name type="scientific">Hydrogenibacillus schlegelii</name>
    <name type="common">Bacillus schlegelii</name>
    <dbReference type="NCBI Taxonomy" id="1484"/>
    <lineage>
        <taxon>Bacteria</taxon>
        <taxon>Bacillati</taxon>
        <taxon>Bacillota</taxon>
        <taxon>Bacilli</taxon>
        <taxon>Bacillales</taxon>
        <taxon>Bacillales Family X. Incertae Sedis</taxon>
        <taxon>Hydrogenibacillus</taxon>
    </lineage>
</organism>
<dbReference type="Pfam" id="PF00589">
    <property type="entry name" value="Phage_integrase"/>
    <property type="match status" value="1"/>
</dbReference>
<dbReference type="Proteomes" id="UP000748108">
    <property type="component" value="Unassembled WGS sequence"/>
</dbReference>
<dbReference type="GO" id="GO:0003677">
    <property type="term" value="F:DNA binding"/>
    <property type="evidence" value="ECO:0007669"/>
    <property type="project" value="UniProtKB-UniRule"/>
</dbReference>
<accession>A0A947CZD5</accession>
<proteinExistence type="inferred from homology"/>
<evidence type="ECO:0000259" key="6">
    <source>
        <dbReference type="PROSITE" id="PS51900"/>
    </source>
</evidence>
<feature type="domain" description="Core-binding (CB)" evidence="6">
    <location>
        <begin position="9"/>
        <end position="88"/>
    </location>
</feature>
<dbReference type="InterPro" id="IPR011010">
    <property type="entry name" value="DNA_brk_join_enz"/>
</dbReference>
<comment type="similarity">
    <text evidence="1">Belongs to the 'phage' integrase family.</text>
</comment>
<dbReference type="InterPro" id="IPR002104">
    <property type="entry name" value="Integrase_catalytic"/>
</dbReference>
<dbReference type="InterPro" id="IPR044068">
    <property type="entry name" value="CB"/>
</dbReference>
<gene>
    <name evidence="7" type="ORF">KM312_01395</name>
</gene>
<comment type="caution">
    <text evidence="7">The sequence shown here is derived from an EMBL/GenBank/DDBJ whole genome shotgun (WGS) entry which is preliminary data.</text>
</comment>
<evidence type="ECO:0000313" key="7">
    <source>
        <dbReference type="EMBL" id="MBT9281306.1"/>
    </source>
</evidence>
<keyword evidence="3" id="KW-0233">DNA recombination</keyword>
<dbReference type="PROSITE" id="PS51900">
    <property type="entry name" value="CB"/>
    <property type="match status" value="1"/>
</dbReference>
<dbReference type="InterPro" id="IPR013762">
    <property type="entry name" value="Integrase-like_cat_sf"/>
</dbReference>
<dbReference type="AlphaFoldDB" id="A0A947CZD5"/>
<name>A0A947CZD5_HYDSH</name>
<dbReference type="Gene3D" id="1.10.150.130">
    <property type="match status" value="1"/>
</dbReference>
<evidence type="ECO:0000259" key="5">
    <source>
        <dbReference type="PROSITE" id="PS51898"/>
    </source>
</evidence>
<dbReference type="SUPFAM" id="SSF56349">
    <property type="entry name" value="DNA breaking-rejoining enzymes"/>
    <property type="match status" value="1"/>
</dbReference>
<dbReference type="PROSITE" id="PS51898">
    <property type="entry name" value="TYR_RECOMBINASE"/>
    <property type="match status" value="1"/>
</dbReference>